<sequence length="162" mass="18857">MKELSLILFITTLVGCASLSRPNDAENVIEYSMARHGMLLDELIPFAKQTGVYESERYTLYYDAITDNDWDYEYAAYCKKQGGEVVSEGKYYSPRNCILKNDVLFSWLSGINQNGFIETMHKSKIKTYGKYFVVLMPKEPQLDKTFVEEKLISHYQWLSNNR</sequence>
<gene>
    <name evidence="1" type="ORF">MRL64_15025</name>
    <name evidence="2" type="ORF">MRL64_16600</name>
</gene>
<dbReference type="EMBL" id="CP095343">
    <property type="protein sequence ID" value="XAG63481.1"/>
    <property type="molecule type" value="Genomic_DNA"/>
</dbReference>
<dbReference type="EMBL" id="CP095343">
    <property type="protein sequence ID" value="XAG63273.1"/>
    <property type="molecule type" value="Genomic_DNA"/>
</dbReference>
<evidence type="ECO:0000313" key="2">
    <source>
        <dbReference type="EMBL" id="XAG63481.1"/>
    </source>
</evidence>
<dbReference type="AlphaFoldDB" id="A0AAU6TP08"/>
<name>A0AAU6TP08_UNCXX</name>
<protein>
    <submittedName>
        <fullName evidence="2">Uncharacterized protein</fullName>
    </submittedName>
</protein>
<proteinExistence type="predicted"/>
<dbReference type="PROSITE" id="PS51257">
    <property type="entry name" value="PROKAR_LIPOPROTEIN"/>
    <property type="match status" value="1"/>
</dbReference>
<reference evidence="2" key="1">
    <citation type="submission" date="2022-03" db="EMBL/GenBank/DDBJ databases">
        <title>Sea Food Isolates.</title>
        <authorList>
            <person name="Li c."/>
        </authorList>
    </citation>
    <scope>NUCLEOTIDE SEQUENCE</scope>
    <source>
        <strain evidence="2">19MO02SH05</strain>
    </source>
</reference>
<organism evidence="2">
    <name type="scientific">bacterium 19MO02SH05</name>
    <dbReference type="NCBI Taxonomy" id="2920696"/>
    <lineage>
        <taxon>Bacteria</taxon>
    </lineage>
</organism>
<evidence type="ECO:0000313" key="1">
    <source>
        <dbReference type="EMBL" id="XAG63273.1"/>
    </source>
</evidence>
<accession>A0AAU6TP08</accession>